<dbReference type="OrthoDB" id="9802264at2"/>
<dbReference type="PATRIC" id="fig|1260251.3.peg.1097"/>
<evidence type="ECO:0000256" key="1">
    <source>
        <dbReference type="ARBA" id="ARBA00005417"/>
    </source>
</evidence>
<dbReference type="RefSeq" id="WP_016353484.1">
    <property type="nucleotide sequence ID" value="NC_021291.1"/>
</dbReference>
<dbReference type="SUPFAM" id="SSF52540">
    <property type="entry name" value="P-loop containing nucleoside triphosphate hydrolases"/>
    <property type="match status" value="1"/>
</dbReference>
<evidence type="ECO:0000256" key="4">
    <source>
        <dbReference type="ARBA" id="ARBA00022840"/>
    </source>
</evidence>
<keyword evidence="2" id="KW-0813">Transport</keyword>
<reference evidence="6 7" key="1">
    <citation type="journal article" date="2013" name="Genome Announc.">
        <title>Draft Genome of Spiribacter salinus M19-40, an Abundant Gammaproteobacterium in Aquatic Hypersaline Environments.</title>
        <authorList>
            <person name="Leon M.J."/>
            <person name="Ghai R."/>
            <person name="Fernandez A.B."/>
            <person name="Sanchez-Porro C."/>
            <person name="Rodriguez-Valera F."/>
            <person name="Ventosa A."/>
        </authorList>
    </citation>
    <scope>NUCLEOTIDE SEQUENCE [LARGE SCALE GENOMIC DNA]</scope>
    <source>
        <strain evidence="6">M19-40</strain>
    </source>
</reference>
<dbReference type="HOGENOM" id="CLU_000604_1_22_6"/>
<dbReference type="Pfam" id="PF00005">
    <property type="entry name" value="ABC_tran"/>
    <property type="match status" value="1"/>
</dbReference>
<evidence type="ECO:0000256" key="3">
    <source>
        <dbReference type="ARBA" id="ARBA00022741"/>
    </source>
</evidence>
<organism evidence="6 7">
    <name type="scientific">Spiribacter salinus M19-40</name>
    <dbReference type="NCBI Taxonomy" id="1260251"/>
    <lineage>
        <taxon>Bacteria</taxon>
        <taxon>Pseudomonadati</taxon>
        <taxon>Pseudomonadota</taxon>
        <taxon>Gammaproteobacteria</taxon>
        <taxon>Chromatiales</taxon>
        <taxon>Ectothiorhodospiraceae</taxon>
        <taxon>Spiribacter</taxon>
    </lineage>
</organism>
<gene>
    <name evidence="6" type="ORF">SPISAL_05415</name>
</gene>
<dbReference type="SMART" id="SM00382">
    <property type="entry name" value="AAA"/>
    <property type="match status" value="1"/>
</dbReference>
<dbReference type="Proteomes" id="UP000017881">
    <property type="component" value="Chromosome"/>
</dbReference>
<dbReference type="GO" id="GO:0016887">
    <property type="term" value="F:ATP hydrolysis activity"/>
    <property type="evidence" value="ECO:0007669"/>
    <property type="project" value="InterPro"/>
</dbReference>
<dbReference type="PROSITE" id="PS00211">
    <property type="entry name" value="ABC_TRANSPORTER_1"/>
    <property type="match status" value="1"/>
</dbReference>
<dbReference type="GO" id="GO:0005524">
    <property type="term" value="F:ATP binding"/>
    <property type="evidence" value="ECO:0007669"/>
    <property type="project" value="UniProtKB-KW"/>
</dbReference>
<dbReference type="EMBL" id="CP005963">
    <property type="protein sequence ID" value="AGM41177.1"/>
    <property type="molecule type" value="Genomic_DNA"/>
</dbReference>
<keyword evidence="3" id="KW-0547">Nucleotide-binding</keyword>
<evidence type="ECO:0000313" key="6">
    <source>
        <dbReference type="EMBL" id="AGM41177.1"/>
    </source>
</evidence>
<dbReference type="InterPro" id="IPR003593">
    <property type="entry name" value="AAA+_ATPase"/>
</dbReference>
<evidence type="ECO:0000259" key="5">
    <source>
        <dbReference type="PROSITE" id="PS50893"/>
    </source>
</evidence>
<dbReference type="PANTHER" id="PTHR42788">
    <property type="entry name" value="TAURINE IMPORT ATP-BINDING PROTEIN-RELATED"/>
    <property type="match status" value="1"/>
</dbReference>
<dbReference type="Gene3D" id="3.40.50.300">
    <property type="entry name" value="P-loop containing nucleotide triphosphate hydrolases"/>
    <property type="match status" value="1"/>
</dbReference>
<dbReference type="PANTHER" id="PTHR42788:SF13">
    <property type="entry name" value="ALIPHATIC SULFONATES IMPORT ATP-BINDING PROTEIN SSUB"/>
    <property type="match status" value="1"/>
</dbReference>
<name>R4VL16_9GAMM</name>
<dbReference type="PROSITE" id="PS50893">
    <property type="entry name" value="ABC_TRANSPORTER_2"/>
    <property type="match status" value="1"/>
</dbReference>
<dbReference type="KEGG" id="ssal:SPISAL_05415"/>
<evidence type="ECO:0000313" key="7">
    <source>
        <dbReference type="Proteomes" id="UP000017881"/>
    </source>
</evidence>
<accession>R4VL16</accession>
<keyword evidence="7" id="KW-1185">Reference proteome</keyword>
<sequence length="259" mass="28492">MLELSDVQISYGAEPVVEGVDLTVGFGEFVSLIGASGCGKSTLLRAVMGLQTSSAGRVELGVDRDEIGFLFQDDALLPWRTARENVALGLRNHGIAKAEALEKADAWLASVGLRGFEDRYPRELSGGQRKRVAIAQVLALRPRFLLMDEPFASLDAIVRHYLTNDLLRWVESESLTVLLVTHDLEEAVALSDRVILLGSGPRARIKGRYEVNLPRPRDLLKVKENPEFARIATTLWNDLSGEVRAPQAQSAPPLRVVNQ</sequence>
<feature type="domain" description="ABC transporter" evidence="5">
    <location>
        <begin position="2"/>
        <end position="224"/>
    </location>
</feature>
<comment type="similarity">
    <text evidence="1">Belongs to the ABC transporter superfamily.</text>
</comment>
<dbReference type="AlphaFoldDB" id="R4VL16"/>
<dbReference type="eggNOG" id="COG1116">
    <property type="taxonomic scope" value="Bacteria"/>
</dbReference>
<dbReference type="InterPro" id="IPR017871">
    <property type="entry name" value="ABC_transporter-like_CS"/>
</dbReference>
<dbReference type="InterPro" id="IPR003439">
    <property type="entry name" value="ABC_transporter-like_ATP-bd"/>
</dbReference>
<dbReference type="CDD" id="cd03293">
    <property type="entry name" value="ABC_NrtD_SsuB_transporters"/>
    <property type="match status" value="1"/>
</dbReference>
<dbReference type="InterPro" id="IPR050166">
    <property type="entry name" value="ABC_transporter_ATP-bind"/>
</dbReference>
<keyword evidence="4" id="KW-0067">ATP-binding</keyword>
<evidence type="ECO:0000256" key="2">
    <source>
        <dbReference type="ARBA" id="ARBA00022448"/>
    </source>
</evidence>
<dbReference type="InterPro" id="IPR027417">
    <property type="entry name" value="P-loop_NTPase"/>
</dbReference>
<proteinExistence type="inferred from homology"/>
<protein>
    <submittedName>
        <fullName evidence="6">ABC transporter-like protein</fullName>
    </submittedName>
</protein>